<dbReference type="NCBIfam" id="NF003545">
    <property type="entry name" value="PRK05205.1-1"/>
    <property type="match status" value="1"/>
</dbReference>
<dbReference type="AlphaFoldDB" id="A0A235BRQ8"/>
<proteinExistence type="inferred from homology"/>
<dbReference type="GO" id="GO:0006355">
    <property type="term" value="P:regulation of DNA-templated transcription"/>
    <property type="evidence" value="ECO:0007669"/>
    <property type="project" value="UniProtKB-UniRule"/>
</dbReference>
<evidence type="ECO:0000259" key="5">
    <source>
        <dbReference type="Pfam" id="PF00156"/>
    </source>
</evidence>
<dbReference type="GO" id="GO:0004845">
    <property type="term" value="F:uracil phosphoribosyltransferase activity"/>
    <property type="evidence" value="ECO:0007669"/>
    <property type="project" value="UniProtKB-UniRule"/>
</dbReference>
<dbReference type="InterPro" id="IPR029057">
    <property type="entry name" value="PRTase-like"/>
</dbReference>
<evidence type="ECO:0000313" key="7">
    <source>
        <dbReference type="Proteomes" id="UP000215215"/>
    </source>
</evidence>
<evidence type="ECO:0000256" key="2">
    <source>
        <dbReference type="ARBA" id="ARBA00023015"/>
    </source>
</evidence>
<dbReference type="EC" id="2.4.2.9" evidence="4"/>
<evidence type="ECO:0000256" key="3">
    <source>
        <dbReference type="ARBA" id="ARBA00023163"/>
    </source>
</evidence>
<dbReference type="PANTHER" id="PTHR11608:SF0">
    <property type="entry name" value="BIFUNCTIONAL PROTEIN PYRR"/>
    <property type="match status" value="1"/>
</dbReference>
<dbReference type="InterPro" id="IPR050137">
    <property type="entry name" value="PyrR_bifunctional"/>
</dbReference>
<dbReference type="EMBL" id="NOZQ01000197">
    <property type="protein sequence ID" value="OYD14245.1"/>
    <property type="molecule type" value="Genomic_DNA"/>
</dbReference>
<gene>
    <name evidence="4" type="primary">pyrR</name>
    <name evidence="6" type="ORF">CH333_08630</name>
</gene>
<comment type="catalytic activity">
    <reaction evidence="4">
        <text>UMP + diphosphate = 5-phospho-alpha-D-ribose 1-diphosphate + uracil</text>
        <dbReference type="Rhea" id="RHEA:13017"/>
        <dbReference type="ChEBI" id="CHEBI:17568"/>
        <dbReference type="ChEBI" id="CHEBI:33019"/>
        <dbReference type="ChEBI" id="CHEBI:57865"/>
        <dbReference type="ChEBI" id="CHEBI:58017"/>
        <dbReference type="EC" id="2.4.2.9"/>
    </reaction>
</comment>
<feature type="short sequence motif" description="PRPP-binding" evidence="4">
    <location>
        <begin position="101"/>
        <end position="113"/>
    </location>
</feature>
<sequence length="180" mass="20566">MDKGYKNARVLMSEDEMGKILEKLTEEIYEKNKAEGRLLVVGIKRRGEILAKRIVELLGTKIDVAFGSLDITLYRDDLTSIDKKPIVRKTEIPFNIDDRSLLLVDDVLFTGRTIRAALTELVDLGRPKRVELAVFIDRGERELPICPDFVGKSLEVDKSEMVEVRLHEIDEEECVLIVPR</sequence>
<dbReference type="InterPro" id="IPR000836">
    <property type="entry name" value="PRTase_dom"/>
</dbReference>
<dbReference type="PANTHER" id="PTHR11608">
    <property type="entry name" value="BIFUNCTIONAL PROTEIN PYRR"/>
    <property type="match status" value="1"/>
</dbReference>
<comment type="function">
    <text evidence="4">Also displays a weak uracil phosphoribosyltransferase activity which is not physiologically significant.</text>
</comment>
<keyword evidence="3 4" id="KW-0804">Transcription</keyword>
<keyword evidence="2 4" id="KW-0805">Transcription regulation</keyword>
<dbReference type="SUPFAM" id="SSF53271">
    <property type="entry name" value="PRTase-like"/>
    <property type="match status" value="1"/>
</dbReference>
<dbReference type="FunFam" id="3.40.50.2020:FF:000020">
    <property type="entry name" value="Bifunctional protein PyrR"/>
    <property type="match status" value="1"/>
</dbReference>
<dbReference type="NCBIfam" id="NF003549">
    <property type="entry name" value="PRK05205.1-5"/>
    <property type="match status" value="1"/>
</dbReference>
<keyword evidence="4 6" id="KW-0808">Transferase</keyword>
<accession>A0A235BRQ8</accession>
<dbReference type="CDD" id="cd06223">
    <property type="entry name" value="PRTases_typeI"/>
    <property type="match status" value="1"/>
</dbReference>
<comment type="caution">
    <text evidence="6">The sequence shown here is derived from an EMBL/GenBank/DDBJ whole genome shotgun (WGS) entry which is preliminary data.</text>
</comment>
<name>A0A235BRQ8_UNCW3</name>
<keyword evidence="4 6" id="KW-0328">Glycosyltransferase</keyword>
<dbReference type="HAMAP" id="MF_01219">
    <property type="entry name" value="PyrR"/>
    <property type="match status" value="1"/>
</dbReference>
<dbReference type="Gene3D" id="3.40.50.2020">
    <property type="match status" value="1"/>
</dbReference>
<reference evidence="6 7" key="1">
    <citation type="submission" date="2017-07" db="EMBL/GenBank/DDBJ databases">
        <title>Recovery of genomes from metagenomes via a dereplication, aggregation, and scoring strategy.</title>
        <authorList>
            <person name="Sieber C.M."/>
            <person name="Probst A.J."/>
            <person name="Sharrar A."/>
            <person name="Thomas B.C."/>
            <person name="Hess M."/>
            <person name="Tringe S.G."/>
            <person name="Banfield J.F."/>
        </authorList>
    </citation>
    <scope>NUCLEOTIDE SEQUENCE [LARGE SCALE GENOMIC DNA]</scope>
    <source>
        <strain evidence="6">JGI_Cruoil_03_44_89</strain>
    </source>
</reference>
<evidence type="ECO:0000256" key="4">
    <source>
        <dbReference type="HAMAP-Rule" id="MF_01219"/>
    </source>
</evidence>
<dbReference type="InterPro" id="IPR023050">
    <property type="entry name" value="PyrR"/>
</dbReference>
<comment type="similarity">
    <text evidence="1 4">Belongs to the purine/pyrimidine phosphoribosyltransferase family. PyrR subfamily.</text>
</comment>
<feature type="domain" description="Phosphoribosyltransferase" evidence="5">
    <location>
        <begin position="16"/>
        <end position="155"/>
    </location>
</feature>
<evidence type="ECO:0000313" key="6">
    <source>
        <dbReference type="EMBL" id="OYD14245.1"/>
    </source>
</evidence>
<organism evidence="6 7">
    <name type="scientific">candidate division WOR-3 bacterium JGI_Cruoil_03_44_89</name>
    <dbReference type="NCBI Taxonomy" id="1973748"/>
    <lineage>
        <taxon>Bacteria</taxon>
        <taxon>Bacteria division WOR-3</taxon>
    </lineage>
</organism>
<evidence type="ECO:0000256" key="1">
    <source>
        <dbReference type="ARBA" id="ARBA00005565"/>
    </source>
</evidence>
<dbReference type="Pfam" id="PF00156">
    <property type="entry name" value="Pribosyltran"/>
    <property type="match status" value="1"/>
</dbReference>
<dbReference type="Proteomes" id="UP000215215">
    <property type="component" value="Unassembled WGS sequence"/>
</dbReference>
<protein>
    <recommendedName>
        <fullName evidence="4">Bifunctional protein PyrR</fullName>
    </recommendedName>
    <domain>
        <recommendedName>
            <fullName evidence="4">Pyrimidine operon regulatory protein</fullName>
        </recommendedName>
    </domain>
    <domain>
        <recommendedName>
            <fullName evidence="4">Uracil phosphoribosyltransferase</fullName>
            <shortName evidence="4">UPRTase</shortName>
            <ecNumber evidence="4">2.4.2.9</ecNumber>
        </recommendedName>
    </domain>
</protein>
<comment type="function">
    <text evidence="4">Regulates the transcription of the pyrimidine nucleotide (pyr) operon in response to exogenous pyrimidines.</text>
</comment>